<dbReference type="GO" id="GO:0006281">
    <property type="term" value="P:DNA repair"/>
    <property type="evidence" value="ECO:0007669"/>
    <property type="project" value="UniProtKB-ARBA"/>
</dbReference>
<dbReference type="EMBL" id="JBJQND010000009">
    <property type="protein sequence ID" value="KAL3866944.1"/>
    <property type="molecule type" value="Genomic_DNA"/>
</dbReference>
<proteinExistence type="predicted"/>
<dbReference type="PANTHER" id="PTHR46609:SF6">
    <property type="entry name" value="EXONUCLEASE, PHAGE-TYPE_RECB, C-TERMINAL DOMAIN-CONTAINING PROTEIN-RELATED"/>
    <property type="match status" value="1"/>
</dbReference>
<dbReference type="SUPFAM" id="SSF52980">
    <property type="entry name" value="Restriction endonuclease-like"/>
    <property type="match status" value="1"/>
</dbReference>
<name>A0ABD3VZ99_SINWO</name>
<dbReference type="EMBL" id="JBJQND010000009">
    <property type="protein sequence ID" value="KAL3866945.1"/>
    <property type="molecule type" value="Genomic_DNA"/>
</dbReference>
<evidence type="ECO:0000313" key="3">
    <source>
        <dbReference type="Proteomes" id="UP001634394"/>
    </source>
</evidence>
<dbReference type="Proteomes" id="UP001634394">
    <property type="component" value="Unassembled WGS sequence"/>
</dbReference>
<dbReference type="InterPro" id="IPR051703">
    <property type="entry name" value="NF-kappa-B_Signaling_Reg"/>
</dbReference>
<comment type="caution">
    <text evidence="2">The sequence shown here is derived from an EMBL/GenBank/DDBJ whole genome shotgun (WGS) entry which is preliminary data.</text>
</comment>
<protein>
    <recommendedName>
        <fullName evidence="1">YqaJ viral recombinase domain-containing protein</fullName>
    </recommendedName>
</protein>
<accession>A0ABD3VZ99</accession>
<sequence length="294" mass="33659">MEINVAQQSSEWFDLRARFCITSSRFGDAVGVGKGKPWHFFLAHIEQNADDDYMEDNSCLQHGIAMEKVIGEAYGMLTGHKTRESGIWVPKDGMLKGLVAASPDAIVCDPDTMFPVGLCEFKAPVYKIYSDGIPRHYMAQIQGQMAITNLPWCDFMAVCTKTREITLQRVFFHKGYWQHMSTLLYTFCLAVQESRKLNMKDITSVQFHAFEEIKKWTGSEKIQGEEEIVVENLLHNKTPYLCGPSEVMFTYDVLLGVKEVDLSIDEAHQEDTISQIDQEIEDREVEREMITLDY</sequence>
<keyword evidence="3" id="KW-1185">Reference proteome</keyword>
<dbReference type="Gene3D" id="3.90.320.10">
    <property type="match status" value="1"/>
</dbReference>
<dbReference type="AlphaFoldDB" id="A0ABD3VZ99"/>
<dbReference type="Pfam" id="PF09588">
    <property type="entry name" value="YqaJ"/>
    <property type="match status" value="1"/>
</dbReference>
<dbReference type="PANTHER" id="PTHR46609">
    <property type="entry name" value="EXONUCLEASE, PHAGE-TYPE/RECB, C-TERMINAL DOMAIN-CONTAINING PROTEIN"/>
    <property type="match status" value="1"/>
</dbReference>
<gene>
    <name evidence="2" type="ORF">ACJMK2_044191</name>
</gene>
<reference evidence="2 3" key="1">
    <citation type="submission" date="2024-11" db="EMBL/GenBank/DDBJ databases">
        <title>Chromosome-level genome assembly of the freshwater bivalve Anodonta woodiana.</title>
        <authorList>
            <person name="Chen X."/>
        </authorList>
    </citation>
    <scope>NUCLEOTIDE SEQUENCE [LARGE SCALE GENOMIC DNA]</scope>
    <source>
        <strain evidence="2">MN2024</strain>
        <tissue evidence="2">Gills</tissue>
    </source>
</reference>
<organism evidence="2 3">
    <name type="scientific">Sinanodonta woodiana</name>
    <name type="common">Chinese pond mussel</name>
    <name type="synonym">Anodonta woodiana</name>
    <dbReference type="NCBI Taxonomy" id="1069815"/>
    <lineage>
        <taxon>Eukaryota</taxon>
        <taxon>Metazoa</taxon>
        <taxon>Spiralia</taxon>
        <taxon>Lophotrochozoa</taxon>
        <taxon>Mollusca</taxon>
        <taxon>Bivalvia</taxon>
        <taxon>Autobranchia</taxon>
        <taxon>Heteroconchia</taxon>
        <taxon>Palaeoheterodonta</taxon>
        <taxon>Unionida</taxon>
        <taxon>Unionoidea</taxon>
        <taxon>Unionidae</taxon>
        <taxon>Unioninae</taxon>
        <taxon>Sinanodonta</taxon>
    </lineage>
</organism>
<dbReference type="InterPro" id="IPR019080">
    <property type="entry name" value="YqaJ_viral_recombinase"/>
</dbReference>
<dbReference type="InterPro" id="IPR011604">
    <property type="entry name" value="PDDEXK-like_dom_sf"/>
</dbReference>
<dbReference type="CDD" id="cd22343">
    <property type="entry name" value="PDDEXK_lambda_exonuclease-like"/>
    <property type="match status" value="1"/>
</dbReference>
<evidence type="ECO:0000259" key="1">
    <source>
        <dbReference type="Pfam" id="PF09588"/>
    </source>
</evidence>
<feature type="domain" description="YqaJ viral recombinase" evidence="1">
    <location>
        <begin position="11"/>
        <end position="149"/>
    </location>
</feature>
<evidence type="ECO:0000313" key="2">
    <source>
        <dbReference type="EMBL" id="KAL3866945.1"/>
    </source>
</evidence>
<dbReference type="InterPro" id="IPR011335">
    <property type="entry name" value="Restrct_endonuc-II-like"/>
</dbReference>